<reference evidence="2" key="2">
    <citation type="journal article" date="2023" name="BMC Genomics">
        <title>Pest status, molecular evolution, and epigenetic factors derived from the genome assembly of Frankliniella fusca, a thysanopteran phytovirus vector.</title>
        <authorList>
            <person name="Catto M.A."/>
            <person name="Labadie P.E."/>
            <person name="Jacobson A.L."/>
            <person name="Kennedy G.G."/>
            <person name="Srinivasan R."/>
            <person name="Hunt B.G."/>
        </authorList>
    </citation>
    <scope>NUCLEOTIDE SEQUENCE</scope>
    <source>
        <strain evidence="2">PL_HMW_Pooled</strain>
    </source>
</reference>
<dbReference type="EMBL" id="JAHWGI010000150">
    <property type="protein sequence ID" value="KAK3910365.1"/>
    <property type="molecule type" value="Genomic_DNA"/>
</dbReference>
<evidence type="ECO:0000313" key="1">
    <source>
        <dbReference type="EMBL" id="KAK3910364.1"/>
    </source>
</evidence>
<dbReference type="EMBL" id="JAHWGI010000150">
    <property type="protein sequence ID" value="KAK3910364.1"/>
    <property type="molecule type" value="Genomic_DNA"/>
</dbReference>
<accession>A0AAE1GYR9</accession>
<protein>
    <submittedName>
        <fullName evidence="2">Uncharacterized protein</fullName>
    </submittedName>
</protein>
<evidence type="ECO:0000313" key="3">
    <source>
        <dbReference type="Proteomes" id="UP001219518"/>
    </source>
</evidence>
<comment type="caution">
    <text evidence="2">The sequence shown here is derived from an EMBL/GenBank/DDBJ whole genome shotgun (WGS) entry which is preliminary data.</text>
</comment>
<dbReference type="Proteomes" id="UP001219518">
    <property type="component" value="Unassembled WGS sequence"/>
</dbReference>
<dbReference type="AlphaFoldDB" id="A0AAE1GYR9"/>
<sequence length="31" mass="3664">MFHQEHLVTKMAQVLMSCDNVLEEKHKTKHA</sequence>
<proteinExistence type="predicted"/>
<keyword evidence="3" id="KW-1185">Reference proteome</keyword>
<organism evidence="2 3">
    <name type="scientific">Frankliniella fusca</name>
    <dbReference type="NCBI Taxonomy" id="407009"/>
    <lineage>
        <taxon>Eukaryota</taxon>
        <taxon>Metazoa</taxon>
        <taxon>Ecdysozoa</taxon>
        <taxon>Arthropoda</taxon>
        <taxon>Hexapoda</taxon>
        <taxon>Insecta</taxon>
        <taxon>Pterygota</taxon>
        <taxon>Neoptera</taxon>
        <taxon>Paraneoptera</taxon>
        <taxon>Thysanoptera</taxon>
        <taxon>Terebrantia</taxon>
        <taxon>Thripoidea</taxon>
        <taxon>Thripidae</taxon>
        <taxon>Frankliniella</taxon>
    </lineage>
</organism>
<gene>
    <name evidence="1" type="ORF">KUF71_020133</name>
    <name evidence="2" type="ORF">KUF71_020134</name>
</gene>
<name>A0AAE1GYR9_9NEOP</name>
<feature type="non-terminal residue" evidence="2">
    <location>
        <position position="31"/>
    </location>
</feature>
<reference evidence="2" key="1">
    <citation type="submission" date="2021-07" db="EMBL/GenBank/DDBJ databases">
        <authorList>
            <person name="Catto M.A."/>
            <person name="Jacobson A."/>
            <person name="Kennedy G."/>
            <person name="Labadie P."/>
            <person name="Hunt B.G."/>
            <person name="Srinivasan R."/>
        </authorList>
    </citation>
    <scope>NUCLEOTIDE SEQUENCE</scope>
    <source>
        <strain evidence="2">PL_HMW_Pooled</strain>
        <tissue evidence="2">Head</tissue>
    </source>
</reference>
<evidence type="ECO:0000313" key="2">
    <source>
        <dbReference type="EMBL" id="KAK3910365.1"/>
    </source>
</evidence>